<feature type="transmembrane region" description="Helical" evidence="3">
    <location>
        <begin position="268"/>
        <end position="288"/>
    </location>
</feature>
<gene>
    <name evidence="5" type="ORF">EMPS_06848</name>
</gene>
<evidence type="ECO:0000313" key="6">
    <source>
        <dbReference type="Proteomes" id="UP000827284"/>
    </source>
</evidence>
<evidence type="ECO:0000256" key="3">
    <source>
        <dbReference type="SAM" id="Phobius"/>
    </source>
</evidence>
<comment type="caution">
    <text evidence="5">The sequence shown here is derived from an EMBL/GenBank/DDBJ whole genome shotgun (WGS) entry which is preliminary data.</text>
</comment>
<feature type="transmembrane region" description="Helical" evidence="3">
    <location>
        <begin position="211"/>
        <end position="231"/>
    </location>
</feature>
<keyword evidence="6" id="KW-1185">Reference proteome</keyword>
<evidence type="ECO:0000259" key="4">
    <source>
        <dbReference type="PROSITE" id="PS50850"/>
    </source>
</evidence>
<dbReference type="CDD" id="cd17352">
    <property type="entry name" value="MFS_MCT_SLC16"/>
    <property type="match status" value="1"/>
</dbReference>
<dbReference type="Gene3D" id="1.20.1250.20">
    <property type="entry name" value="MFS general substrate transporter like domains"/>
    <property type="match status" value="2"/>
</dbReference>
<keyword evidence="3" id="KW-0472">Membrane</keyword>
<feature type="domain" description="Major facilitator superfamily (MFS) profile" evidence="4">
    <location>
        <begin position="55"/>
        <end position="450"/>
    </location>
</feature>
<dbReference type="GO" id="GO:0022857">
    <property type="term" value="F:transmembrane transporter activity"/>
    <property type="evidence" value="ECO:0007669"/>
    <property type="project" value="InterPro"/>
</dbReference>
<feature type="transmembrane region" description="Helical" evidence="3">
    <location>
        <begin position="308"/>
        <end position="326"/>
    </location>
</feature>
<keyword evidence="3" id="KW-0812">Transmembrane</keyword>
<feature type="transmembrane region" description="Helical" evidence="3">
    <location>
        <begin position="358"/>
        <end position="380"/>
    </location>
</feature>
<dbReference type="AlphaFoldDB" id="A0A9P3HD18"/>
<feature type="transmembrane region" description="Helical" evidence="3">
    <location>
        <begin position="427"/>
        <end position="445"/>
    </location>
</feature>
<comment type="subcellular location">
    <subcellularLocation>
        <location evidence="1">Membrane</location>
        <topology evidence="1">Multi-pass membrane protein</topology>
    </subcellularLocation>
</comment>
<feature type="transmembrane region" description="Helical" evidence="3">
    <location>
        <begin position="333"/>
        <end position="352"/>
    </location>
</feature>
<reference evidence="5" key="1">
    <citation type="submission" date="2021-11" db="EMBL/GenBank/DDBJ databases">
        <authorList>
            <person name="Herlambang A."/>
            <person name="Guo Y."/>
            <person name="Takashima Y."/>
            <person name="Nishizawa T."/>
        </authorList>
    </citation>
    <scope>NUCLEOTIDE SEQUENCE</scope>
    <source>
        <strain evidence="5">E1425</strain>
    </source>
</reference>
<reference evidence="5" key="2">
    <citation type="journal article" date="2022" name="Microbiol. Resour. Announc.">
        <title>Whole-Genome Sequence of Entomortierella parvispora E1425, a Mucoromycotan Fungus Associated with Burkholderiaceae-Related Endosymbiotic Bacteria.</title>
        <authorList>
            <person name="Herlambang A."/>
            <person name="Guo Y."/>
            <person name="Takashima Y."/>
            <person name="Narisawa K."/>
            <person name="Ohta H."/>
            <person name="Nishizawa T."/>
        </authorList>
    </citation>
    <scope>NUCLEOTIDE SEQUENCE</scope>
    <source>
        <strain evidence="5">E1425</strain>
    </source>
</reference>
<dbReference type="OrthoDB" id="6499973at2759"/>
<dbReference type="PANTHER" id="PTHR11360:SF284">
    <property type="entry name" value="EG:103B4.3 PROTEIN-RELATED"/>
    <property type="match status" value="1"/>
</dbReference>
<feature type="transmembrane region" description="Helical" evidence="3">
    <location>
        <begin position="180"/>
        <end position="199"/>
    </location>
</feature>
<accession>A0A9P3HD18</accession>
<dbReference type="PROSITE" id="PS50850">
    <property type="entry name" value="MFS"/>
    <property type="match status" value="1"/>
</dbReference>
<evidence type="ECO:0000256" key="2">
    <source>
        <dbReference type="ARBA" id="ARBA00006727"/>
    </source>
</evidence>
<dbReference type="GO" id="GO:0016020">
    <property type="term" value="C:membrane"/>
    <property type="evidence" value="ECO:0007669"/>
    <property type="project" value="UniProtKB-SubCell"/>
</dbReference>
<dbReference type="InterPro" id="IPR020846">
    <property type="entry name" value="MFS_dom"/>
</dbReference>
<feature type="transmembrane region" description="Helical" evidence="3">
    <location>
        <begin position="123"/>
        <end position="141"/>
    </location>
</feature>
<dbReference type="InterPro" id="IPR050327">
    <property type="entry name" value="Proton-linked_MCT"/>
</dbReference>
<feature type="transmembrane region" description="Helical" evidence="3">
    <location>
        <begin position="153"/>
        <end position="173"/>
    </location>
</feature>
<feature type="transmembrane region" description="Helical" evidence="3">
    <location>
        <begin position="392"/>
        <end position="415"/>
    </location>
</feature>
<dbReference type="Proteomes" id="UP000827284">
    <property type="component" value="Unassembled WGS sequence"/>
</dbReference>
<comment type="similarity">
    <text evidence="2">Belongs to the major facilitator superfamily. Monocarboxylate porter (TC 2.A.1.13) family.</text>
</comment>
<sequence length="457" mass="49569">MPALLASNPSSEGIDVVDDASAFEVNVEAASIKTEREQEESVEDFPEGGFGWWVVVASFAINFFTLGLTSTFGVYQAHFLAVHAFHNASDTSISWVGPIASGCVFLPGPFIEPLMSVFGLKPLVFIGILACSVAFILASFARELWELHMTQGFLFGIGAGLCYLSTVSLASQYFDRKRGLANGISVAGAGIGTLVMAPLTHEMIARVGIPWCQRIVGICMFGCLMAVLPLIRPRFKLLERGSNASGHEYGAVVRRPYFDWRLLIIPRFNWLCLFAFTMAFGFLVPVFMIPPYSRFYLQQLPGTGADLLSLYAAVNAISRVLVGLVSDRVGRTNSLFICTFMCGVSCLAIWSFASTVGIMALFVSFYGFFSGGLTSMIPAVTAQVVGVEKLPGALGIIYFAQILGYVLGSPIASTIRRSGDRHNPVGSIIWAGTAPLIASLFVLVIRFQTNRRLFAFV</sequence>
<protein>
    <recommendedName>
        <fullName evidence="4">Major facilitator superfamily (MFS) profile domain-containing protein</fullName>
    </recommendedName>
</protein>
<dbReference type="EMBL" id="BQFW01000009">
    <property type="protein sequence ID" value="GJJ74490.1"/>
    <property type="molecule type" value="Genomic_DNA"/>
</dbReference>
<name>A0A9P3HD18_9FUNG</name>
<dbReference type="InterPro" id="IPR036259">
    <property type="entry name" value="MFS_trans_sf"/>
</dbReference>
<feature type="transmembrane region" description="Helical" evidence="3">
    <location>
        <begin position="50"/>
        <end position="72"/>
    </location>
</feature>
<evidence type="ECO:0000256" key="1">
    <source>
        <dbReference type="ARBA" id="ARBA00004141"/>
    </source>
</evidence>
<evidence type="ECO:0000313" key="5">
    <source>
        <dbReference type="EMBL" id="GJJ74490.1"/>
    </source>
</evidence>
<dbReference type="PANTHER" id="PTHR11360">
    <property type="entry name" value="MONOCARBOXYLATE TRANSPORTER"/>
    <property type="match status" value="1"/>
</dbReference>
<dbReference type="SUPFAM" id="SSF103473">
    <property type="entry name" value="MFS general substrate transporter"/>
    <property type="match status" value="1"/>
</dbReference>
<dbReference type="InterPro" id="IPR011701">
    <property type="entry name" value="MFS"/>
</dbReference>
<organism evidence="5 6">
    <name type="scientific">Entomortierella parvispora</name>
    <dbReference type="NCBI Taxonomy" id="205924"/>
    <lineage>
        <taxon>Eukaryota</taxon>
        <taxon>Fungi</taxon>
        <taxon>Fungi incertae sedis</taxon>
        <taxon>Mucoromycota</taxon>
        <taxon>Mortierellomycotina</taxon>
        <taxon>Mortierellomycetes</taxon>
        <taxon>Mortierellales</taxon>
        <taxon>Mortierellaceae</taxon>
        <taxon>Entomortierella</taxon>
    </lineage>
</organism>
<dbReference type="Pfam" id="PF07690">
    <property type="entry name" value="MFS_1"/>
    <property type="match status" value="2"/>
</dbReference>
<proteinExistence type="inferred from homology"/>
<keyword evidence="3" id="KW-1133">Transmembrane helix</keyword>